<dbReference type="InterPro" id="IPR010982">
    <property type="entry name" value="Lambda_DNA-bd_dom_sf"/>
</dbReference>
<dbReference type="Proteomes" id="UP000078572">
    <property type="component" value="Chromosome 2"/>
</dbReference>
<evidence type="ECO:0000256" key="1">
    <source>
        <dbReference type="ARBA" id="ARBA00023125"/>
    </source>
</evidence>
<dbReference type="InterPro" id="IPR050807">
    <property type="entry name" value="TransReg_Diox_bact_type"/>
</dbReference>
<keyword evidence="3" id="KW-1185">Reference proteome</keyword>
<dbReference type="EMBL" id="CP016023">
    <property type="protein sequence ID" value="ANJ75300.1"/>
    <property type="molecule type" value="Genomic_DNA"/>
</dbReference>
<keyword evidence="1" id="KW-0238">DNA-binding</keyword>
<gene>
    <name evidence="2" type="ORF">A9Y76_22565</name>
</gene>
<dbReference type="InterPro" id="IPR001387">
    <property type="entry name" value="Cro/C1-type_HTH"/>
</dbReference>
<dbReference type="Pfam" id="PF01381">
    <property type="entry name" value="HTH_3"/>
    <property type="match status" value="1"/>
</dbReference>
<dbReference type="GO" id="GO:0003677">
    <property type="term" value="F:DNA binding"/>
    <property type="evidence" value="ECO:0007669"/>
    <property type="project" value="UniProtKB-KW"/>
</dbReference>
<proteinExistence type="predicted"/>
<dbReference type="RefSeq" id="WP_064807793.1">
    <property type="nucleotide sequence ID" value="NZ_CP016023.1"/>
</dbReference>
<dbReference type="PANTHER" id="PTHR46797">
    <property type="entry name" value="HTH-TYPE TRANSCRIPTIONAL REGULATOR"/>
    <property type="match status" value="1"/>
</dbReference>
<dbReference type="AlphaFoldDB" id="A0A192A497"/>
<evidence type="ECO:0000313" key="2">
    <source>
        <dbReference type="EMBL" id="ANJ75300.1"/>
    </source>
</evidence>
<sequence length="125" mass="14066">MTQIQYIERDGHREFAVVPIELWDRIKHLAEDLDDETLFDQAKAEDDGFRVPAAVVDAELAGDHPVRAWRNYRRMTQDALAEATGISKPYLSQIETGQRGGTAELLKKLADALNVPLDLLVDAQH</sequence>
<dbReference type="OrthoDB" id="5679339at2"/>
<dbReference type="PROSITE" id="PS50943">
    <property type="entry name" value="HTH_CROC1"/>
    <property type="match status" value="1"/>
</dbReference>
<dbReference type="CDD" id="cd00093">
    <property type="entry name" value="HTH_XRE"/>
    <property type="match status" value="1"/>
</dbReference>
<evidence type="ECO:0000313" key="3">
    <source>
        <dbReference type="Proteomes" id="UP000078572"/>
    </source>
</evidence>
<dbReference type="GO" id="GO:0005829">
    <property type="term" value="C:cytosol"/>
    <property type="evidence" value="ECO:0007669"/>
    <property type="project" value="TreeGrafter"/>
</dbReference>
<reference evidence="3" key="1">
    <citation type="submission" date="2016-06" db="EMBL/GenBank/DDBJ databases">
        <authorList>
            <person name="Xu Y."/>
            <person name="Nagy A."/>
            <person name="Yan X."/>
            <person name="Kim S.W."/>
            <person name="Haley B."/>
            <person name="Liu N.T."/>
            <person name="Nou X."/>
        </authorList>
    </citation>
    <scope>NUCLEOTIDE SEQUENCE [LARGE SCALE GENOMIC DNA]</scope>
    <source>
        <strain evidence="3">ATCC 49129</strain>
    </source>
</reference>
<dbReference type="GeneID" id="61528828"/>
<dbReference type="Gene3D" id="1.10.260.40">
    <property type="entry name" value="lambda repressor-like DNA-binding domains"/>
    <property type="match status" value="1"/>
</dbReference>
<organism evidence="2 3">
    <name type="scientific">Ralstonia insidiosa</name>
    <dbReference type="NCBI Taxonomy" id="190721"/>
    <lineage>
        <taxon>Bacteria</taxon>
        <taxon>Pseudomonadati</taxon>
        <taxon>Pseudomonadota</taxon>
        <taxon>Betaproteobacteria</taxon>
        <taxon>Burkholderiales</taxon>
        <taxon>Burkholderiaceae</taxon>
        <taxon>Ralstonia</taxon>
    </lineage>
</organism>
<accession>A0A192A497</accession>
<protein>
    <submittedName>
        <fullName evidence="2">Transcriptional regulator</fullName>
    </submittedName>
</protein>
<dbReference type="SUPFAM" id="SSF47413">
    <property type="entry name" value="lambda repressor-like DNA-binding domains"/>
    <property type="match status" value="1"/>
</dbReference>
<dbReference type="SMART" id="SM00530">
    <property type="entry name" value="HTH_XRE"/>
    <property type="match status" value="1"/>
</dbReference>
<dbReference type="PANTHER" id="PTHR46797:SF1">
    <property type="entry name" value="METHYLPHOSPHONATE SYNTHASE"/>
    <property type="match status" value="1"/>
</dbReference>
<name>A0A192A497_9RALS</name>
<dbReference type="GO" id="GO:0003700">
    <property type="term" value="F:DNA-binding transcription factor activity"/>
    <property type="evidence" value="ECO:0007669"/>
    <property type="project" value="TreeGrafter"/>
</dbReference>